<name>A0A545T4I3_9GAMM</name>
<organism evidence="2 3">
    <name type="scientific">Aliikangiella marina</name>
    <dbReference type="NCBI Taxonomy" id="1712262"/>
    <lineage>
        <taxon>Bacteria</taxon>
        <taxon>Pseudomonadati</taxon>
        <taxon>Pseudomonadota</taxon>
        <taxon>Gammaproteobacteria</taxon>
        <taxon>Oceanospirillales</taxon>
        <taxon>Pleioneaceae</taxon>
        <taxon>Aliikangiella</taxon>
    </lineage>
</organism>
<feature type="transmembrane region" description="Helical" evidence="1">
    <location>
        <begin position="27"/>
        <end position="46"/>
    </location>
</feature>
<dbReference type="Proteomes" id="UP000317839">
    <property type="component" value="Unassembled WGS sequence"/>
</dbReference>
<accession>A0A545T4I3</accession>
<proteinExistence type="predicted"/>
<protein>
    <submittedName>
        <fullName evidence="2">Uncharacterized protein</fullName>
    </submittedName>
</protein>
<evidence type="ECO:0000256" key="1">
    <source>
        <dbReference type="SAM" id="Phobius"/>
    </source>
</evidence>
<dbReference type="EMBL" id="VIKR01000005">
    <property type="protein sequence ID" value="TQV72130.1"/>
    <property type="molecule type" value="Genomic_DNA"/>
</dbReference>
<keyword evidence="1" id="KW-0812">Transmembrane</keyword>
<evidence type="ECO:0000313" key="3">
    <source>
        <dbReference type="Proteomes" id="UP000317839"/>
    </source>
</evidence>
<sequence>MKYTPFTSLASTRYVKTLRTARLATKLGIYGFYITLAIAGIVYLTAEGSSALLTVNQVLVNGVLTSFGLIASGCSMAVLVAISSNQN</sequence>
<keyword evidence="3" id="KW-1185">Reference proteome</keyword>
<dbReference type="AlphaFoldDB" id="A0A545T4I3"/>
<dbReference type="RefSeq" id="WP_142943458.1">
    <property type="nucleotide sequence ID" value="NZ_VIKR01000005.1"/>
</dbReference>
<keyword evidence="1" id="KW-0472">Membrane</keyword>
<feature type="transmembrane region" description="Helical" evidence="1">
    <location>
        <begin position="58"/>
        <end position="82"/>
    </location>
</feature>
<keyword evidence="1" id="KW-1133">Transmembrane helix</keyword>
<comment type="caution">
    <text evidence="2">The sequence shown here is derived from an EMBL/GenBank/DDBJ whole genome shotgun (WGS) entry which is preliminary data.</text>
</comment>
<gene>
    <name evidence="2" type="ORF">FLL45_18085</name>
</gene>
<reference evidence="2 3" key="1">
    <citation type="submission" date="2019-06" db="EMBL/GenBank/DDBJ databases">
        <title>Draft genome of Aliikangiella marina GYP-15.</title>
        <authorList>
            <person name="Wang G."/>
        </authorList>
    </citation>
    <scope>NUCLEOTIDE SEQUENCE [LARGE SCALE GENOMIC DNA]</scope>
    <source>
        <strain evidence="2 3">GYP-15</strain>
    </source>
</reference>
<evidence type="ECO:0000313" key="2">
    <source>
        <dbReference type="EMBL" id="TQV72130.1"/>
    </source>
</evidence>